<dbReference type="FunFam" id="3.40.50.2300:FF:000001">
    <property type="entry name" value="DNA-binding response regulator PhoB"/>
    <property type="match status" value="1"/>
</dbReference>
<dbReference type="SUPFAM" id="SSF52172">
    <property type="entry name" value="CheY-like"/>
    <property type="match status" value="1"/>
</dbReference>
<dbReference type="GO" id="GO:0003677">
    <property type="term" value="F:DNA binding"/>
    <property type="evidence" value="ECO:0007669"/>
    <property type="project" value="UniProtKB-KW"/>
</dbReference>
<gene>
    <name evidence="7" type="ORF">LCGC14_0284570</name>
</gene>
<evidence type="ECO:0000256" key="3">
    <source>
        <dbReference type="ARBA" id="ARBA00023015"/>
    </source>
</evidence>
<evidence type="ECO:0000256" key="5">
    <source>
        <dbReference type="ARBA" id="ARBA00023163"/>
    </source>
</evidence>
<name>A0A0F9UC45_9ZZZZ</name>
<reference evidence="7" key="1">
    <citation type="journal article" date="2015" name="Nature">
        <title>Complex archaea that bridge the gap between prokaryotes and eukaryotes.</title>
        <authorList>
            <person name="Spang A."/>
            <person name="Saw J.H."/>
            <person name="Jorgensen S.L."/>
            <person name="Zaremba-Niedzwiedzka K."/>
            <person name="Martijn J."/>
            <person name="Lind A.E."/>
            <person name="van Eijk R."/>
            <person name="Schleper C."/>
            <person name="Guy L."/>
            <person name="Ettema T.J."/>
        </authorList>
    </citation>
    <scope>NUCLEOTIDE SEQUENCE</scope>
</reference>
<evidence type="ECO:0000256" key="4">
    <source>
        <dbReference type="ARBA" id="ARBA00023125"/>
    </source>
</evidence>
<dbReference type="Pfam" id="PF00072">
    <property type="entry name" value="Response_reg"/>
    <property type="match status" value="1"/>
</dbReference>
<keyword evidence="5" id="KW-0804">Transcription</keyword>
<sequence length="163" mass="18017">MPEPPLSGQPSIADSRVLVVDDNLQNLELIVAYLESLGCQIDTATDGPEALEKVQQTDYHLILLDIMMPKMSGFEVCPKLKSDPKTRDIPVIMVTALNELGDIERAVASGTDDFISKPVNRLELLTRVKSLLRVSHLKNELDRTLAYLSEVEARDTGADEEKA</sequence>
<comment type="caution">
    <text evidence="7">The sequence shown here is derived from an EMBL/GenBank/DDBJ whole genome shotgun (WGS) entry which is preliminary data.</text>
</comment>
<accession>A0A0F9UC45</accession>
<keyword evidence="1" id="KW-0597">Phosphoprotein</keyword>
<evidence type="ECO:0000256" key="2">
    <source>
        <dbReference type="ARBA" id="ARBA00023012"/>
    </source>
</evidence>
<keyword evidence="3" id="KW-0805">Transcription regulation</keyword>
<dbReference type="PANTHER" id="PTHR44591">
    <property type="entry name" value="STRESS RESPONSE REGULATOR PROTEIN 1"/>
    <property type="match status" value="1"/>
</dbReference>
<proteinExistence type="predicted"/>
<dbReference type="SMART" id="SM00448">
    <property type="entry name" value="REC"/>
    <property type="match status" value="1"/>
</dbReference>
<feature type="domain" description="Response regulatory" evidence="6">
    <location>
        <begin position="16"/>
        <end position="132"/>
    </location>
</feature>
<dbReference type="PANTHER" id="PTHR44591:SF3">
    <property type="entry name" value="RESPONSE REGULATORY DOMAIN-CONTAINING PROTEIN"/>
    <property type="match status" value="1"/>
</dbReference>
<organism evidence="7">
    <name type="scientific">marine sediment metagenome</name>
    <dbReference type="NCBI Taxonomy" id="412755"/>
    <lineage>
        <taxon>unclassified sequences</taxon>
        <taxon>metagenomes</taxon>
        <taxon>ecological metagenomes</taxon>
    </lineage>
</organism>
<dbReference type="PROSITE" id="PS50110">
    <property type="entry name" value="RESPONSE_REGULATORY"/>
    <property type="match status" value="1"/>
</dbReference>
<evidence type="ECO:0000313" key="7">
    <source>
        <dbReference type="EMBL" id="KKN84932.1"/>
    </source>
</evidence>
<evidence type="ECO:0000259" key="6">
    <source>
        <dbReference type="PROSITE" id="PS50110"/>
    </source>
</evidence>
<protein>
    <recommendedName>
        <fullName evidence="6">Response regulatory domain-containing protein</fullName>
    </recommendedName>
</protein>
<keyword evidence="2" id="KW-0902">Two-component regulatory system</keyword>
<dbReference type="GO" id="GO:0000160">
    <property type="term" value="P:phosphorelay signal transduction system"/>
    <property type="evidence" value="ECO:0007669"/>
    <property type="project" value="UniProtKB-KW"/>
</dbReference>
<dbReference type="AlphaFoldDB" id="A0A0F9UC45"/>
<dbReference type="InterPro" id="IPR011006">
    <property type="entry name" value="CheY-like_superfamily"/>
</dbReference>
<keyword evidence="4" id="KW-0238">DNA-binding</keyword>
<dbReference type="EMBL" id="LAZR01000165">
    <property type="protein sequence ID" value="KKN84932.1"/>
    <property type="molecule type" value="Genomic_DNA"/>
</dbReference>
<evidence type="ECO:0000256" key="1">
    <source>
        <dbReference type="ARBA" id="ARBA00022553"/>
    </source>
</evidence>
<dbReference type="InterPro" id="IPR050595">
    <property type="entry name" value="Bact_response_regulator"/>
</dbReference>
<dbReference type="InterPro" id="IPR001789">
    <property type="entry name" value="Sig_transdc_resp-reg_receiver"/>
</dbReference>
<dbReference type="Gene3D" id="3.40.50.2300">
    <property type="match status" value="1"/>
</dbReference>